<dbReference type="InterPro" id="IPR045864">
    <property type="entry name" value="aa-tRNA-synth_II/BPL/LPL"/>
</dbReference>
<gene>
    <name evidence="3" type="primary">lipL</name>
    <name evidence="5" type="ORF">D8M05_10480</name>
</gene>
<dbReference type="InterPro" id="IPR004143">
    <property type="entry name" value="BPL_LPL_catalytic"/>
</dbReference>
<dbReference type="GO" id="GO:0033819">
    <property type="term" value="F:lipoyl(octanoyl) transferase activity"/>
    <property type="evidence" value="ECO:0007669"/>
    <property type="project" value="InterPro"/>
</dbReference>
<evidence type="ECO:0000313" key="6">
    <source>
        <dbReference type="Proteomes" id="UP000281813"/>
    </source>
</evidence>
<dbReference type="PANTHER" id="PTHR43679:SF2">
    <property type="entry name" value="OCTANOYL-[GCVH]:PROTEIN N-OCTANOYLTRANSFERASE"/>
    <property type="match status" value="1"/>
</dbReference>
<name>A0A494YYZ0_9BACI</name>
<dbReference type="InterPro" id="IPR024897">
    <property type="entry name" value="LipL"/>
</dbReference>
<evidence type="ECO:0000313" key="5">
    <source>
        <dbReference type="EMBL" id="RKQ15414.1"/>
    </source>
</evidence>
<dbReference type="PANTHER" id="PTHR43679">
    <property type="entry name" value="OCTANOYLTRANSFERASE LIPM-RELATED"/>
    <property type="match status" value="1"/>
</dbReference>
<dbReference type="RefSeq" id="WP_121131540.1">
    <property type="nucleotide sequence ID" value="NZ_JBHUFK010000065.1"/>
</dbReference>
<dbReference type="EC" id="2.3.1.204" evidence="3"/>
<keyword evidence="5" id="KW-0436">Ligase</keyword>
<keyword evidence="2 3" id="KW-0012">Acyltransferase</keyword>
<feature type="domain" description="BPL/LPL catalytic" evidence="4">
    <location>
        <begin position="48"/>
        <end position="232"/>
    </location>
</feature>
<evidence type="ECO:0000256" key="2">
    <source>
        <dbReference type="ARBA" id="ARBA00023315"/>
    </source>
</evidence>
<comment type="miscellaneous">
    <text evidence="3">The reaction proceeds via a thioester-linked acyl-enzyme intermediate.</text>
</comment>
<comment type="pathway">
    <text evidence="3">Protein modification; protein lipoylation via endogenous pathway; protein N(6)-(lipoyl)lysine from octanoyl-[acyl-carrier-protein].</text>
</comment>
<dbReference type="Pfam" id="PF21948">
    <property type="entry name" value="LplA-B_cat"/>
    <property type="match status" value="1"/>
</dbReference>
<organism evidence="5 6">
    <name type="scientific">Oceanobacillus bengalensis</name>
    <dbReference type="NCBI Taxonomy" id="1435466"/>
    <lineage>
        <taxon>Bacteria</taxon>
        <taxon>Bacillati</taxon>
        <taxon>Bacillota</taxon>
        <taxon>Bacilli</taxon>
        <taxon>Bacillales</taxon>
        <taxon>Bacillaceae</taxon>
        <taxon>Oceanobacillus</taxon>
    </lineage>
</organism>
<dbReference type="HAMAP" id="MF_02119">
    <property type="entry name" value="LipL"/>
    <property type="match status" value="1"/>
</dbReference>
<comment type="caution">
    <text evidence="5">The sequence shown here is derived from an EMBL/GenBank/DDBJ whole genome shotgun (WGS) entry which is preliminary data.</text>
</comment>
<dbReference type="EMBL" id="RBZO01000014">
    <property type="protein sequence ID" value="RKQ15414.1"/>
    <property type="molecule type" value="Genomic_DNA"/>
</dbReference>
<evidence type="ECO:0000259" key="4">
    <source>
        <dbReference type="PROSITE" id="PS51733"/>
    </source>
</evidence>
<dbReference type="AlphaFoldDB" id="A0A494YYZ0"/>
<evidence type="ECO:0000256" key="3">
    <source>
        <dbReference type="HAMAP-Rule" id="MF_02119"/>
    </source>
</evidence>
<reference evidence="5 6" key="1">
    <citation type="journal article" date="2015" name="Antonie Van Leeuwenhoek">
        <title>Oceanobacillus bengalensis sp. nov., a bacterium isolated from seawater of the Bay of Bengal.</title>
        <authorList>
            <person name="Yongchang O."/>
            <person name="Xiang W."/>
            <person name="Wang G."/>
        </authorList>
    </citation>
    <scope>NUCLEOTIDE SEQUENCE [LARGE SCALE GENOMIC DNA]</scope>
    <source>
        <strain evidence="5 6">MCCC 1K00260</strain>
    </source>
</reference>
<dbReference type="Gene3D" id="3.30.930.10">
    <property type="entry name" value="Bira Bifunctional Protein, Domain 2"/>
    <property type="match status" value="1"/>
</dbReference>
<keyword evidence="1 3" id="KW-0808">Transferase</keyword>
<accession>A0A494YYZ0</accession>
<keyword evidence="6" id="KW-1185">Reference proteome</keyword>
<comment type="catalytic activity">
    <reaction evidence="3">
        <text>N(6)-octanoyl-L-lysyl-[glycine-cleavage complex H protein] + L-lysyl-[lipoyl-carrier protein] = N(6)-octanoyl-L-lysyl-[lipoyl-carrier protein] + L-lysyl-[glycine-cleavage complex H protein]</text>
        <dbReference type="Rhea" id="RHEA:20213"/>
        <dbReference type="Rhea" id="RHEA-COMP:10500"/>
        <dbReference type="Rhea" id="RHEA-COMP:10501"/>
        <dbReference type="Rhea" id="RHEA-COMP:10503"/>
        <dbReference type="Rhea" id="RHEA-COMP:10504"/>
        <dbReference type="ChEBI" id="CHEBI:29969"/>
        <dbReference type="ChEBI" id="CHEBI:78809"/>
        <dbReference type="EC" id="2.3.1.204"/>
    </reaction>
</comment>
<feature type="active site" description="Acyl-thioester intermediate" evidence="3">
    <location>
        <position position="152"/>
    </location>
</feature>
<comment type="function">
    <text evidence="3">Catalyzes the amidotransfer (transamidation) of the octanoyl moiety from octanoyl-GcvH to the lipoyl domain of the E2 subunit of lipoate-dependent enzymes.</text>
</comment>
<dbReference type="Proteomes" id="UP000281813">
    <property type="component" value="Unassembled WGS sequence"/>
</dbReference>
<dbReference type="OrthoDB" id="2080934at2"/>
<dbReference type="GO" id="GO:0009249">
    <property type="term" value="P:protein lipoylation"/>
    <property type="evidence" value="ECO:0007669"/>
    <property type="project" value="UniProtKB-UniRule"/>
</dbReference>
<dbReference type="PROSITE" id="PS51733">
    <property type="entry name" value="BPL_LPL_CATALYTIC"/>
    <property type="match status" value="1"/>
</dbReference>
<evidence type="ECO:0000256" key="1">
    <source>
        <dbReference type="ARBA" id="ARBA00022679"/>
    </source>
</evidence>
<protein>
    <recommendedName>
        <fullName evidence="3">Octanoyl-[GcvH]:protein N-octanoyltransferase</fullName>
        <ecNumber evidence="3">2.3.1.204</ecNumber>
    </recommendedName>
    <alternativeName>
        <fullName evidence="3">Octanoyl-[GcvH]:E2 amidotransferase</fullName>
    </alternativeName>
</protein>
<feature type="site" description="Lowers pKa of active site Cys" evidence="3">
    <location>
        <position position="164"/>
    </location>
</feature>
<dbReference type="GO" id="GO:0009107">
    <property type="term" value="P:lipoate biosynthetic process"/>
    <property type="evidence" value="ECO:0007669"/>
    <property type="project" value="UniProtKB-UniRule"/>
</dbReference>
<dbReference type="CDD" id="cd16443">
    <property type="entry name" value="LplA"/>
    <property type="match status" value="1"/>
</dbReference>
<dbReference type="SUPFAM" id="SSF55681">
    <property type="entry name" value="Class II aaRS and biotin synthetases"/>
    <property type="match status" value="1"/>
</dbReference>
<proteinExistence type="inferred from homology"/>
<dbReference type="GO" id="GO:0016874">
    <property type="term" value="F:ligase activity"/>
    <property type="evidence" value="ECO:0007669"/>
    <property type="project" value="UniProtKB-KW"/>
</dbReference>
<comment type="similarity">
    <text evidence="3">Belongs to the octanoyltransferase LipL family.</text>
</comment>
<sequence length="285" mass="32351">MKNWKDVIRHTTFRYIDHSGESEFHGKPYTALTSFAVDDALAISVSNEESAPVMRLWVHPYTIVLGIPDAKLPFIDQGVRFLSEKGYNTVVRNSGGLAVALDEGVLNLSLVIPGIHHISIHDCYEAMVSFVQYMLRDLTDQIEAYEIEHSYCPGDYDLSINGKKFAGISQRRVKDGAAVQIYLDVEGDSKKRASIIRDFYSISKKDEETKFSYPTVDPNVMASLSELLGVDLTVEDMKNRVFTAINDFSEEIVEPTFSSGELDTFEKRYKQMIKRNEHVFKILEE</sequence>
<dbReference type="InterPro" id="IPR050664">
    <property type="entry name" value="Octanoyltrans_LipM/LipL"/>
</dbReference>